<dbReference type="AlphaFoldDB" id="A0A9W4H0X2"/>
<accession>A0A9W4H0X2</accession>
<dbReference type="EMBL" id="CAJVAX010000017">
    <property type="protein sequence ID" value="CAG7639864.1"/>
    <property type="molecule type" value="Genomic_DNA"/>
</dbReference>
<feature type="compositionally biased region" description="Basic residues" evidence="1">
    <location>
        <begin position="71"/>
        <end position="90"/>
    </location>
</feature>
<dbReference type="Proteomes" id="UP001153328">
    <property type="component" value="Unassembled WGS sequence"/>
</dbReference>
<protein>
    <submittedName>
        <fullName evidence="2">Uncharacterized protein</fullName>
    </submittedName>
</protein>
<keyword evidence="3" id="KW-1185">Reference proteome</keyword>
<organism evidence="2 3">
    <name type="scientific">Actinacidiphila bryophytorum</name>
    <dbReference type="NCBI Taxonomy" id="1436133"/>
    <lineage>
        <taxon>Bacteria</taxon>
        <taxon>Bacillati</taxon>
        <taxon>Actinomycetota</taxon>
        <taxon>Actinomycetes</taxon>
        <taxon>Kitasatosporales</taxon>
        <taxon>Streptomycetaceae</taxon>
        <taxon>Actinacidiphila</taxon>
    </lineage>
</organism>
<evidence type="ECO:0000313" key="2">
    <source>
        <dbReference type="EMBL" id="CAG7639864.1"/>
    </source>
</evidence>
<gene>
    <name evidence="2" type="ORF">SBRY_30371</name>
</gene>
<sequence>MVAQFPAPLKTLTLRPEGKPQGARGTARPSPRASPGRCPHHPPVVRHEPNSPLRTETTPAPLKTLAALRKGAPRPRAPKNAHPLRRGAPF</sequence>
<proteinExistence type="predicted"/>
<feature type="region of interest" description="Disordered" evidence="1">
    <location>
        <begin position="1"/>
        <end position="90"/>
    </location>
</feature>
<reference evidence="2" key="1">
    <citation type="submission" date="2021-06" db="EMBL/GenBank/DDBJ databases">
        <authorList>
            <person name="Arsene-Ploetze F."/>
        </authorList>
    </citation>
    <scope>NUCLEOTIDE SEQUENCE</scope>
    <source>
        <strain evidence="2">SBRY1</strain>
    </source>
</reference>
<evidence type="ECO:0000313" key="3">
    <source>
        <dbReference type="Proteomes" id="UP001153328"/>
    </source>
</evidence>
<comment type="caution">
    <text evidence="2">The sequence shown here is derived from an EMBL/GenBank/DDBJ whole genome shotgun (WGS) entry which is preliminary data.</text>
</comment>
<evidence type="ECO:0000256" key="1">
    <source>
        <dbReference type="SAM" id="MobiDB-lite"/>
    </source>
</evidence>
<name>A0A9W4H0X2_9ACTN</name>